<comment type="caution">
    <text evidence="6">The sequence shown here is derived from an EMBL/GenBank/DDBJ whole genome shotgun (WGS) entry which is preliminary data.</text>
</comment>
<keyword evidence="5" id="KW-0143">Chaperone</keyword>
<organism evidence="6 7">
    <name type="scientific">Aliikangiella maris</name>
    <dbReference type="NCBI Taxonomy" id="3162458"/>
    <lineage>
        <taxon>Bacteria</taxon>
        <taxon>Pseudomonadati</taxon>
        <taxon>Pseudomonadota</taxon>
        <taxon>Gammaproteobacteria</taxon>
        <taxon>Oceanospirillales</taxon>
        <taxon>Pleioneaceae</taxon>
        <taxon>Aliikangiella</taxon>
    </lineage>
</organism>
<name>A0ABV2BQ85_9GAMM</name>
<evidence type="ECO:0000313" key="7">
    <source>
        <dbReference type="Proteomes" id="UP001548189"/>
    </source>
</evidence>
<dbReference type="InterPro" id="IPR036714">
    <property type="entry name" value="SDH_sf"/>
</dbReference>
<evidence type="ECO:0000256" key="4">
    <source>
        <dbReference type="ARBA" id="ARBA00022490"/>
    </source>
</evidence>
<dbReference type="InterPro" id="IPR050531">
    <property type="entry name" value="SdhE_FAD_assembly_factor"/>
</dbReference>
<evidence type="ECO:0000256" key="5">
    <source>
        <dbReference type="ARBA" id="ARBA00023186"/>
    </source>
</evidence>
<dbReference type="InterPro" id="IPR005631">
    <property type="entry name" value="SDH"/>
</dbReference>
<dbReference type="Gene3D" id="1.10.150.250">
    <property type="entry name" value="Flavinator of succinate dehydrogenase"/>
    <property type="match status" value="1"/>
</dbReference>
<evidence type="ECO:0000256" key="3">
    <source>
        <dbReference type="ARBA" id="ARBA00019418"/>
    </source>
</evidence>
<reference evidence="6 7" key="1">
    <citation type="submission" date="2024-06" db="EMBL/GenBank/DDBJ databases">
        <authorList>
            <person name="Li F."/>
        </authorList>
    </citation>
    <scope>NUCLEOTIDE SEQUENCE [LARGE SCALE GENOMIC DNA]</scope>
    <source>
        <strain evidence="6 7">GXAS 311</strain>
    </source>
</reference>
<comment type="subcellular location">
    <subcellularLocation>
        <location evidence="1">Cytoplasm</location>
    </subcellularLocation>
</comment>
<dbReference type="Proteomes" id="UP001548189">
    <property type="component" value="Unassembled WGS sequence"/>
</dbReference>
<keyword evidence="4" id="KW-0963">Cytoplasm</keyword>
<evidence type="ECO:0000256" key="1">
    <source>
        <dbReference type="ARBA" id="ARBA00004496"/>
    </source>
</evidence>
<dbReference type="PANTHER" id="PTHR39585">
    <property type="entry name" value="FAD ASSEMBLY FACTOR SDHE"/>
    <property type="match status" value="1"/>
</dbReference>
<proteinExistence type="inferred from homology"/>
<evidence type="ECO:0000256" key="2">
    <source>
        <dbReference type="ARBA" id="ARBA00008571"/>
    </source>
</evidence>
<dbReference type="Pfam" id="PF03937">
    <property type="entry name" value="Sdh5"/>
    <property type="match status" value="1"/>
</dbReference>
<dbReference type="PANTHER" id="PTHR39585:SF1">
    <property type="entry name" value="FAD ASSEMBLY FACTOR SDHE"/>
    <property type="match status" value="1"/>
</dbReference>
<dbReference type="RefSeq" id="WP_353873655.1">
    <property type="nucleotide sequence ID" value="NZ_JBEVCJ010000002.1"/>
</dbReference>
<gene>
    <name evidence="6" type="ORF">ABVT43_03100</name>
</gene>
<comment type="similarity">
    <text evidence="2">Belongs to the SdhE FAD assembly factor family.</text>
</comment>
<dbReference type="SUPFAM" id="SSF109910">
    <property type="entry name" value="YgfY-like"/>
    <property type="match status" value="1"/>
</dbReference>
<evidence type="ECO:0000313" key="6">
    <source>
        <dbReference type="EMBL" id="MET1254106.1"/>
    </source>
</evidence>
<accession>A0ABV2BQ85</accession>
<sequence>MNEPHLKNRLAWQCRRGMLELDVILIPFLEQHFDSLTSQQQIDFADLLTQADPDLYTWIMGYGNATTQTDQQMVDIIRDKMNITS</sequence>
<dbReference type="EMBL" id="JBEVCJ010000002">
    <property type="protein sequence ID" value="MET1254106.1"/>
    <property type="molecule type" value="Genomic_DNA"/>
</dbReference>
<keyword evidence="7" id="KW-1185">Reference proteome</keyword>
<protein>
    <recommendedName>
        <fullName evidence="3">FAD assembly factor SdhE</fullName>
    </recommendedName>
</protein>